<dbReference type="InterPro" id="IPR018946">
    <property type="entry name" value="PhoD-like_MPP"/>
</dbReference>
<evidence type="ECO:0008006" key="4">
    <source>
        <dbReference type="Google" id="ProtNLM"/>
    </source>
</evidence>
<sequence>MPSSLPLFLAGPILRRTTKNEICLWAITSAPLDADFVLYHADDSAPFFSQPFSQVHQLPLGHQCYAILAEFKTEGEVPCDVACSYDILSGGQSLLENLEQFLYPGEKRPTFIISSKATNIAHGSCRHPHHQCDDALAALDRKYAELEISQRADMLIMSGDQIYADDVCGPLMHAIRQSVELLGLHDQAFDGEIINHCSDLATHKTAIYSRAAILPKTRVNHGFIKRFFKAAPEPVFSSRTLANHLISFNEFVVMYILVWSPALWRELALPRASEVELSHAKQSARWDAEREELQTFCATLPNVRRLMAHIPTYMIFDDHDITDDFNLTVGWEKGINSSTFAQAVITNGMLGYFLCQGWGNNPSAFDHTFMGTVEQFVAKPDVANFAHVSQLLQHFEQWHYTVPTTPKVVVIDTRTRRWRSESSDNKPSGLMDWESLMDFQQDVFNNDAVVVVSPAPMFGVKFIETLQRIVTFCGHPLATDSENWMAHPGSANALLNIFKHPKTPKNFVILSGDVHYSFAYDIRLRFRKGSPRIWQITCSGFRNQFPEPYLSIFEWFDRKLFWPESPLNVFTRRKRMRIERRKPDNGSTQYFVNAAAVGEVTLNLDGSPASIGLLTSKGEQVTFQANEKAQREHVKPSLDPLTRD</sequence>
<reference evidence="3" key="1">
    <citation type="submission" date="2017-02" db="EMBL/GenBank/DDBJ databases">
        <authorList>
            <person name="Varghese N."/>
            <person name="Submissions S."/>
        </authorList>
    </citation>
    <scope>NUCLEOTIDE SEQUENCE [LARGE SCALE GENOMIC DNA]</scope>
    <source>
        <strain evidence="3">DSM 22720</strain>
    </source>
</reference>
<dbReference type="EMBL" id="FUXU01000041">
    <property type="protein sequence ID" value="SKA58509.1"/>
    <property type="molecule type" value="Genomic_DNA"/>
</dbReference>
<feature type="region of interest" description="Disordered" evidence="1">
    <location>
        <begin position="625"/>
        <end position="644"/>
    </location>
</feature>
<feature type="compositionally biased region" description="Basic and acidic residues" evidence="1">
    <location>
        <begin position="628"/>
        <end position="644"/>
    </location>
</feature>
<dbReference type="Proteomes" id="UP000190162">
    <property type="component" value="Unassembled WGS sequence"/>
</dbReference>
<evidence type="ECO:0000313" key="3">
    <source>
        <dbReference type="Proteomes" id="UP000190162"/>
    </source>
</evidence>
<dbReference type="Gene3D" id="3.60.21.70">
    <property type="entry name" value="PhoD-like phosphatase"/>
    <property type="match status" value="1"/>
</dbReference>
<dbReference type="AlphaFoldDB" id="A0A1T4V0M3"/>
<organism evidence="2 3">
    <name type="scientific">Enterovibrio nigricans DSM 22720</name>
    <dbReference type="NCBI Taxonomy" id="1121868"/>
    <lineage>
        <taxon>Bacteria</taxon>
        <taxon>Pseudomonadati</taxon>
        <taxon>Pseudomonadota</taxon>
        <taxon>Gammaproteobacteria</taxon>
        <taxon>Vibrionales</taxon>
        <taxon>Vibrionaceae</taxon>
        <taxon>Enterovibrio</taxon>
    </lineage>
</organism>
<dbReference type="SUPFAM" id="SSF56300">
    <property type="entry name" value="Metallo-dependent phosphatases"/>
    <property type="match status" value="1"/>
</dbReference>
<dbReference type="PANTHER" id="PTHR37031">
    <property type="entry name" value="METALLOPHOSPHATASE BINDING DOMAIN PROTEIN"/>
    <property type="match status" value="1"/>
</dbReference>
<name>A0A1T4V0M3_9GAMM</name>
<dbReference type="PANTHER" id="PTHR37031:SF2">
    <property type="entry name" value="PHOD-LIKE PHOSPHATASE METALLOPHOSPHATASE DOMAIN-CONTAINING PROTEIN"/>
    <property type="match status" value="1"/>
</dbReference>
<protein>
    <recommendedName>
        <fullName evidence="4">PhoD-like phosphatase</fullName>
    </recommendedName>
</protein>
<accession>A0A1T4V0M3</accession>
<gene>
    <name evidence="2" type="ORF">SAMN02745132_02985</name>
</gene>
<dbReference type="InterPro" id="IPR038607">
    <property type="entry name" value="PhoD-like_sf"/>
</dbReference>
<evidence type="ECO:0000313" key="2">
    <source>
        <dbReference type="EMBL" id="SKA58509.1"/>
    </source>
</evidence>
<keyword evidence="3" id="KW-1185">Reference proteome</keyword>
<dbReference type="CDD" id="cd07389">
    <property type="entry name" value="MPP_PhoD"/>
    <property type="match status" value="1"/>
</dbReference>
<proteinExistence type="predicted"/>
<dbReference type="RefSeq" id="WP_078753241.1">
    <property type="nucleotide sequence ID" value="NZ_FUXU01000041.1"/>
</dbReference>
<dbReference type="InterPro" id="IPR029052">
    <property type="entry name" value="Metallo-depent_PP-like"/>
</dbReference>
<evidence type="ECO:0000256" key="1">
    <source>
        <dbReference type="SAM" id="MobiDB-lite"/>
    </source>
</evidence>